<keyword evidence="12 15" id="KW-1133">Transmembrane helix</keyword>
<dbReference type="AlphaFoldDB" id="A0A2W5UV75"/>
<feature type="transmembrane region" description="Helical" evidence="15">
    <location>
        <begin position="386"/>
        <end position="409"/>
    </location>
</feature>
<dbReference type="GO" id="GO:0016887">
    <property type="term" value="F:ATP hydrolysis activity"/>
    <property type="evidence" value="ECO:0007669"/>
    <property type="project" value="InterPro"/>
</dbReference>
<evidence type="ECO:0000259" key="16">
    <source>
        <dbReference type="PROSITE" id="PS50846"/>
    </source>
</evidence>
<keyword evidence="8 15" id="KW-0547">Nucleotide-binding</keyword>
<evidence type="ECO:0000256" key="8">
    <source>
        <dbReference type="ARBA" id="ARBA00022741"/>
    </source>
</evidence>
<accession>A0A2W5UV75</accession>
<comment type="subcellular location">
    <subcellularLocation>
        <location evidence="1">Cell membrane</location>
        <topology evidence="1">Multi-pass membrane protein</topology>
    </subcellularLocation>
</comment>
<keyword evidence="14 15" id="KW-0472">Membrane</keyword>
<dbReference type="InterPro" id="IPR023214">
    <property type="entry name" value="HAD_sf"/>
</dbReference>
<dbReference type="Gene3D" id="2.70.150.10">
    <property type="entry name" value="Calcium-transporting ATPase, cytoplasmic transduction domain A"/>
    <property type="match status" value="1"/>
</dbReference>
<evidence type="ECO:0000256" key="5">
    <source>
        <dbReference type="ARBA" id="ARBA00022553"/>
    </source>
</evidence>
<feature type="transmembrane region" description="Helical" evidence="15">
    <location>
        <begin position="697"/>
        <end position="715"/>
    </location>
</feature>
<proteinExistence type="inferred from homology"/>
<evidence type="ECO:0000256" key="2">
    <source>
        <dbReference type="ARBA" id="ARBA00006024"/>
    </source>
</evidence>
<reference evidence="17 18" key="1">
    <citation type="submission" date="2017-08" db="EMBL/GenBank/DDBJ databases">
        <title>Infants hospitalized years apart are colonized by the same room-sourced microbial strains.</title>
        <authorList>
            <person name="Brooks B."/>
            <person name="Olm M.R."/>
            <person name="Firek B.A."/>
            <person name="Baker R."/>
            <person name="Thomas B.C."/>
            <person name="Morowitz M.J."/>
            <person name="Banfield J.F."/>
        </authorList>
    </citation>
    <scope>NUCLEOTIDE SEQUENCE [LARGE SCALE GENOMIC DNA]</scope>
    <source>
        <strain evidence="17">S2_003_000_R2_4</strain>
    </source>
</reference>
<dbReference type="Pfam" id="PF00122">
    <property type="entry name" value="E1-E2_ATPase"/>
    <property type="match status" value="1"/>
</dbReference>
<comment type="caution">
    <text evidence="17">The sequence shown here is derived from an EMBL/GenBank/DDBJ whole genome shotgun (WGS) entry which is preliminary data.</text>
</comment>
<evidence type="ECO:0000256" key="7">
    <source>
        <dbReference type="ARBA" id="ARBA00022723"/>
    </source>
</evidence>
<evidence type="ECO:0000256" key="3">
    <source>
        <dbReference type="ARBA" id="ARBA00022448"/>
    </source>
</evidence>
<dbReference type="PRINTS" id="PR00120">
    <property type="entry name" value="HATPASE"/>
</dbReference>
<dbReference type="PROSITE" id="PS50846">
    <property type="entry name" value="HMA_2"/>
    <property type="match status" value="1"/>
</dbReference>
<keyword evidence="4 15" id="KW-1003">Cell membrane</keyword>
<dbReference type="EMBL" id="QFQZ01000109">
    <property type="protein sequence ID" value="PZR30882.1"/>
    <property type="molecule type" value="Genomic_DNA"/>
</dbReference>
<dbReference type="SUPFAM" id="SSF81665">
    <property type="entry name" value="Calcium ATPase, transmembrane domain M"/>
    <property type="match status" value="1"/>
</dbReference>
<feature type="transmembrane region" description="Helical" evidence="15">
    <location>
        <begin position="107"/>
        <end position="132"/>
    </location>
</feature>
<evidence type="ECO:0000256" key="9">
    <source>
        <dbReference type="ARBA" id="ARBA00022840"/>
    </source>
</evidence>
<dbReference type="Pfam" id="PF00702">
    <property type="entry name" value="Hydrolase"/>
    <property type="match status" value="1"/>
</dbReference>
<dbReference type="SUPFAM" id="SSF55008">
    <property type="entry name" value="HMA, heavy metal-associated domain"/>
    <property type="match status" value="1"/>
</dbReference>
<gene>
    <name evidence="17" type="primary">cadA</name>
    <name evidence="17" type="ORF">DI526_21300</name>
</gene>
<evidence type="ECO:0000313" key="17">
    <source>
        <dbReference type="EMBL" id="PZR30882.1"/>
    </source>
</evidence>
<dbReference type="Pfam" id="PF00403">
    <property type="entry name" value="HMA"/>
    <property type="match status" value="1"/>
</dbReference>
<evidence type="ECO:0000256" key="15">
    <source>
        <dbReference type="RuleBase" id="RU362081"/>
    </source>
</evidence>
<dbReference type="InterPro" id="IPR059000">
    <property type="entry name" value="ATPase_P-type_domA"/>
</dbReference>
<feature type="transmembrane region" description="Helical" evidence="15">
    <location>
        <begin position="357"/>
        <end position="380"/>
    </location>
</feature>
<dbReference type="RefSeq" id="WP_304282507.1">
    <property type="nucleotide sequence ID" value="NZ_QFQZ01000109.1"/>
</dbReference>
<evidence type="ECO:0000256" key="4">
    <source>
        <dbReference type="ARBA" id="ARBA00022475"/>
    </source>
</evidence>
<dbReference type="CDD" id="cd00371">
    <property type="entry name" value="HMA"/>
    <property type="match status" value="1"/>
</dbReference>
<dbReference type="PRINTS" id="PR00119">
    <property type="entry name" value="CATATPASE"/>
</dbReference>
<dbReference type="Proteomes" id="UP000249393">
    <property type="component" value="Unassembled WGS sequence"/>
</dbReference>
<feature type="domain" description="HMA" evidence="16">
    <location>
        <begin position="23"/>
        <end position="89"/>
    </location>
</feature>
<dbReference type="NCBIfam" id="TIGR01511">
    <property type="entry name" value="ATPase-IB1_Cu"/>
    <property type="match status" value="1"/>
</dbReference>
<evidence type="ECO:0000256" key="6">
    <source>
        <dbReference type="ARBA" id="ARBA00022692"/>
    </source>
</evidence>
<dbReference type="GO" id="GO:0055070">
    <property type="term" value="P:copper ion homeostasis"/>
    <property type="evidence" value="ECO:0007669"/>
    <property type="project" value="TreeGrafter"/>
</dbReference>
<dbReference type="Gene3D" id="3.40.50.1000">
    <property type="entry name" value="HAD superfamily/HAD-like"/>
    <property type="match status" value="1"/>
</dbReference>
<organism evidence="17 18">
    <name type="scientific">Caulobacter segnis</name>
    <dbReference type="NCBI Taxonomy" id="88688"/>
    <lineage>
        <taxon>Bacteria</taxon>
        <taxon>Pseudomonadati</taxon>
        <taxon>Pseudomonadota</taxon>
        <taxon>Alphaproteobacteria</taxon>
        <taxon>Caulobacterales</taxon>
        <taxon>Caulobacteraceae</taxon>
        <taxon>Caulobacter</taxon>
    </lineage>
</organism>
<dbReference type="Gene3D" id="3.40.1110.10">
    <property type="entry name" value="Calcium-transporting ATPase, cytoplasmic domain N"/>
    <property type="match status" value="1"/>
</dbReference>
<dbReference type="GO" id="GO:0043682">
    <property type="term" value="F:P-type divalent copper transporter activity"/>
    <property type="evidence" value="ECO:0007669"/>
    <property type="project" value="TreeGrafter"/>
</dbReference>
<feature type="transmembrane region" description="Helical" evidence="15">
    <location>
        <begin position="671"/>
        <end position="691"/>
    </location>
</feature>
<dbReference type="NCBIfam" id="TIGR01525">
    <property type="entry name" value="ATPase-IB_hvy"/>
    <property type="match status" value="1"/>
</dbReference>
<keyword evidence="3" id="KW-0813">Transport</keyword>
<dbReference type="NCBIfam" id="TIGR01512">
    <property type="entry name" value="ATPase-IB2_Cd"/>
    <property type="match status" value="1"/>
</dbReference>
<name>A0A2W5UV75_9CAUL</name>
<keyword evidence="13" id="KW-0406">Ion transport</keyword>
<keyword evidence="10" id="KW-0460">Magnesium</keyword>
<dbReference type="InterPro" id="IPR001757">
    <property type="entry name" value="P_typ_ATPase"/>
</dbReference>
<dbReference type="SUPFAM" id="SSF81653">
    <property type="entry name" value="Calcium ATPase, transduction domain A"/>
    <property type="match status" value="1"/>
</dbReference>
<protein>
    <submittedName>
        <fullName evidence="17">Cadmium-translocating P-type ATPase</fullName>
    </submittedName>
</protein>
<dbReference type="InterPro" id="IPR023299">
    <property type="entry name" value="ATPase_P-typ_cyto_dom_N"/>
</dbReference>
<dbReference type="GO" id="GO:0005524">
    <property type="term" value="F:ATP binding"/>
    <property type="evidence" value="ECO:0007669"/>
    <property type="project" value="UniProtKB-UniRule"/>
</dbReference>
<evidence type="ECO:0000256" key="13">
    <source>
        <dbReference type="ARBA" id="ARBA00023065"/>
    </source>
</evidence>
<evidence type="ECO:0000256" key="1">
    <source>
        <dbReference type="ARBA" id="ARBA00004651"/>
    </source>
</evidence>
<keyword evidence="6 15" id="KW-0812">Transmembrane</keyword>
<dbReference type="InterPro" id="IPR027256">
    <property type="entry name" value="P-typ_ATPase_IB"/>
</dbReference>
<dbReference type="GO" id="GO:0005886">
    <property type="term" value="C:plasma membrane"/>
    <property type="evidence" value="ECO:0007669"/>
    <property type="project" value="UniProtKB-SubCell"/>
</dbReference>
<dbReference type="NCBIfam" id="TIGR01494">
    <property type="entry name" value="ATPase_P-type"/>
    <property type="match status" value="2"/>
</dbReference>
<keyword evidence="7 15" id="KW-0479">Metal-binding</keyword>
<feature type="transmembrane region" description="Helical" evidence="15">
    <location>
        <begin position="177"/>
        <end position="199"/>
    </location>
</feature>
<keyword evidence="9 15" id="KW-0067">ATP-binding</keyword>
<feature type="transmembrane region" description="Helical" evidence="15">
    <location>
        <begin position="205"/>
        <end position="223"/>
    </location>
</feature>
<dbReference type="InterPro" id="IPR023298">
    <property type="entry name" value="ATPase_P-typ_TM_dom_sf"/>
</dbReference>
<evidence type="ECO:0000256" key="10">
    <source>
        <dbReference type="ARBA" id="ARBA00022842"/>
    </source>
</evidence>
<dbReference type="SUPFAM" id="SSF56784">
    <property type="entry name" value="HAD-like"/>
    <property type="match status" value="1"/>
</dbReference>
<dbReference type="InterPro" id="IPR008250">
    <property type="entry name" value="ATPase_P-typ_transduc_dom_A_sf"/>
</dbReference>
<dbReference type="InterPro" id="IPR006121">
    <property type="entry name" value="HMA_dom"/>
</dbReference>
<evidence type="ECO:0000313" key="18">
    <source>
        <dbReference type="Proteomes" id="UP000249393"/>
    </source>
</evidence>
<comment type="similarity">
    <text evidence="2 15">Belongs to the cation transport ATPase (P-type) (TC 3.A.3) family. Type IB subfamily.</text>
</comment>
<keyword evidence="11" id="KW-1278">Translocase</keyword>
<dbReference type="InterPro" id="IPR036412">
    <property type="entry name" value="HAD-like_sf"/>
</dbReference>
<evidence type="ECO:0000256" key="12">
    <source>
        <dbReference type="ARBA" id="ARBA00022989"/>
    </source>
</evidence>
<dbReference type="PANTHER" id="PTHR43520">
    <property type="entry name" value="ATP7, ISOFORM B"/>
    <property type="match status" value="1"/>
</dbReference>
<dbReference type="InterPro" id="IPR036163">
    <property type="entry name" value="HMA_dom_sf"/>
</dbReference>
<dbReference type="GO" id="GO:0005507">
    <property type="term" value="F:copper ion binding"/>
    <property type="evidence" value="ECO:0007669"/>
    <property type="project" value="TreeGrafter"/>
</dbReference>
<evidence type="ECO:0000256" key="11">
    <source>
        <dbReference type="ARBA" id="ARBA00022967"/>
    </source>
</evidence>
<dbReference type="Gene3D" id="3.30.70.100">
    <property type="match status" value="1"/>
</dbReference>
<keyword evidence="5" id="KW-0597">Phosphoprotein</keyword>
<feature type="transmembrane region" description="Helical" evidence="15">
    <location>
        <begin position="144"/>
        <end position="165"/>
    </location>
</feature>
<evidence type="ECO:0000256" key="14">
    <source>
        <dbReference type="ARBA" id="ARBA00023136"/>
    </source>
</evidence>
<dbReference type="PANTHER" id="PTHR43520:SF5">
    <property type="entry name" value="CATION-TRANSPORTING P-TYPE ATPASE-RELATED"/>
    <property type="match status" value="1"/>
</dbReference>
<sequence length="724" mass="76009">MSQSLTLHRDLEAFVRRDEAGNGRLELLVSGARCAGCINKIEKAVRELPGVDAARLNLTTGKLAVQLEGKQADPERVVETVEALGYRACLFDPGEAAAAQDREGRELAVALGVAGFGAGNVMMFTVPAWAGLFGQELNGSTLTLMYWMAAIVATPCALFAGRPFFRSAWASLKRGKANMDVPISIGVILTLIVSFSETILRGKHAYFDAAVTLLFLLLIGRYLDHRLRANARSAARDLLALQTPVAMRLIDGVEQGIPVAEVKIGDRLVVAPGDRVPVDGLVESGQSELDNALITGETALSPVGAGARLHAGALNLSGRLVMTATARSEDSTVAAIARLMEAGAQTRSAYVRLADKAAALYVPVVHTAAALTFVGGWALGLGPREALLRAAAVLIVTCPCALGLAVPAVQIAASSRLFRKGVLVKSGAALERLAEVDHVVFDKTGVLTEGRPRLIDAPAHLVAMAAPLARASRHPLAKAMAAEAGLGPVATDCVETAGQGVEGVINGRRARLGRAAFVGVTGGDARETELWFGFENDLKIRFVFEDQPRADAADTLARLRRMGLSVEILSGDLAGPVGDIAREVGVPKWRAGLTPFDKAAIVDQFKADGRKVLMVGDGLNDAAALSKAHASMAPGAAVDAAQNAADLVFTGEGLAAVVDAIDTAREARRRALENFGFSALYNVVATPAAMFGLINPFIAALAMSGSSMVVLLNAARPRIAWRRR</sequence>